<evidence type="ECO:0000256" key="6">
    <source>
        <dbReference type="ARBA" id="ARBA00022618"/>
    </source>
</evidence>
<keyword evidence="9" id="KW-0995">Kinetochore</keyword>
<evidence type="ECO:0000313" key="14">
    <source>
        <dbReference type="EMBL" id="CAI5773183.1"/>
    </source>
</evidence>
<feature type="region of interest" description="Disordered" evidence="13">
    <location>
        <begin position="279"/>
        <end position="304"/>
    </location>
</feature>
<evidence type="ECO:0000256" key="13">
    <source>
        <dbReference type="SAM" id="MobiDB-lite"/>
    </source>
</evidence>
<keyword evidence="4" id="KW-0158">Chromosome</keyword>
<evidence type="ECO:0000256" key="11">
    <source>
        <dbReference type="ARBA" id="ARBA00023306"/>
    </source>
</evidence>
<dbReference type="PANTHER" id="PTHR48118">
    <property type="entry name" value="SPINDLE AND KINETOCHORE-ASSOCIATED PROTEIN 3"/>
    <property type="match status" value="1"/>
</dbReference>
<dbReference type="GO" id="GO:0000278">
    <property type="term" value="P:mitotic cell cycle"/>
    <property type="evidence" value="ECO:0007669"/>
    <property type="project" value="TreeGrafter"/>
</dbReference>
<evidence type="ECO:0000256" key="3">
    <source>
        <dbReference type="ARBA" id="ARBA00007716"/>
    </source>
</evidence>
<gene>
    <name evidence="14" type="ORF">PODLI_1B014219</name>
</gene>
<evidence type="ECO:0000256" key="1">
    <source>
        <dbReference type="ARBA" id="ARBA00004186"/>
    </source>
</evidence>
<evidence type="ECO:0000256" key="9">
    <source>
        <dbReference type="ARBA" id="ARBA00022838"/>
    </source>
</evidence>
<dbReference type="AlphaFoldDB" id="A0AA35P5P6"/>
<dbReference type="InterPro" id="IPR033341">
    <property type="entry name" value="SKA3"/>
</dbReference>
<keyword evidence="8" id="KW-0498">Mitosis</keyword>
<keyword evidence="5" id="KW-0963">Cytoplasm</keyword>
<dbReference type="GO" id="GO:0000940">
    <property type="term" value="C:outer kinetochore"/>
    <property type="evidence" value="ECO:0007669"/>
    <property type="project" value="InterPro"/>
</dbReference>
<evidence type="ECO:0000256" key="2">
    <source>
        <dbReference type="ARBA" id="ARBA00004629"/>
    </source>
</evidence>
<protein>
    <submittedName>
        <fullName evidence="14">Spindle and kinetochore-associated protein 3</fullName>
    </submittedName>
</protein>
<keyword evidence="7" id="KW-0493">Microtubule</keyword>
<keyword evidence="12" id="KW-0137">Centromere</keyword>
<evidence type="ECO:0000313" key="15">
    <source>
        <dbReference type="Proteomes" id="UP001178461"/>
    </source>
</evidence>
<keyword evidence="10" id="KW-0206">Cytoskeleton</keyword>
<feature type="region of interest" description="Disordered" evidence="13">
    <location>
        <begin position="222"/>
        <end position="248"/>
    </location>
</feature>
<dbReference type="GO" id="GO:0005876">
    <property type="term" value="C:spindle microtubule"/>
    <property type="evidence" value="ECO:0007669"/>
    <property type="project" value="TreeGrafter"/>
</dbReference>
<accession>A0AA35P5P6</accession>
<comment type="similarity">
    <text evidence="3">Belongs to the SKA3 family.</text>
</comment>
<dbReference type="PANTHER" id="PTHR48118:SF1">
    <property type="entry name" value="SPINDLE AND KINETOCHORE-ASSOCIATED PROTEIN 3"/>
    <property type="match status" value="1"/>
</dbReference>
<evidence type="ECO:0000256" key="7">
    <source>
        <dbReference type="ARBA" id="ARBA00022701"/>
    </source>
</evidence>
<keyword evidence="6" id="KW-0132">Cell division</keyword>
<name>A0AA35P5P6_9SAUR</name>
<feature type="compositionally biased region" description="Polar residues" evidence="13">
    <location>
        <begin position="222"/>
        <end position="231"/>
    </location>
</feature>
<evidence type="ECO:0000256" key="5">
    <source>
        <dbReference type="ARBA" id="ARBA00022490"/>
    </source>
</evidence>
<sequence length="422" mass="47431">MDVSGMFFNKLRTLAVTVEKEAEQLKQIFQSDDTEFEEDSPMRYLHELFSEVRTLKSDADNTLCKSSSERDATYYFLKATKVLMKQTSTDLGKIRDFFQKYGYKPIVGEDAAKQDEAEINPESTEEEPKILDFPEQSSAPHALLQIPQLSDFGLSKYALPSTSGILHNQPTYAQKEEPRVDYSERLSPKAEQFRIYGYKMGLNDDTTSLVVDQTIFLLNPKNSRQANNKPSESAVELESNKNLATPKQKNKFCDDDYMASPAAPEFCTPGLKIPSRKDAISPESNKLDASNHMTETSLPDTEPLITKPKQTCVPNNTVVGYGTVPHVPHSDKYLECLEPPSAALDRLEELLPPEISDYSSLFSSPPPPPEITVIPRQISQILSKYNPKVEAYRSLEKGTRVGIATEFEKQPVLDTGNKENRK</sequence>
<keyword evidence="11" id="KW-0131">Cell cycle</keyword>
<dbReference type="Gene3D" id="6.10.250.1400">
    <property type="match status" value="1"/>
</dbReference>
<keyword evidence="15" id="KW-1185">Reference proteome</keyword>
<evidence type="ECO:0000256" key="10">
    <source>
        <dbReference type="ARBA" id="ARBA00023212"/>
    </source>
</evidence>
<evidence type="ECO:0000256" key="4">
    <source>
        <dbReference type="ARBA" id="ARBA00022454"/>
    </source>
</evidence>
<dbReference type="Proteomes" id="UP001178461">
    <property type="component" value="Chromosome 4"/>
</dbReference>
<evidence type="ECO:0000256" key="8">
    <source>
        <dbReference type="ARBA" id="ARBA00022776"/>
    </source>
</evidence>
<reference evidence="14" key="1">
    <citation type="submission" date="2022-12" db="EMBL/GenBank/DDBJ databases">
        <authorList>
            <person name="Alioto T."/>
            <person name="Alioto T."/>
            <person name="Gomez Garrido J."/>
        </authorList>
    </citation>
    <scope>NUCLEOTIDE SEQUENCE</scope>
</reference>
<feature type="compositionally biased region" description="Polar residues" evidence="13">
    <location>
        <begin position="282"/>
        <end position="299"/>
    </location>
</feature>
<evidence type="ECO:0000256" key="12">
    <source>
        <dbReference type="ARBA" id="ARBA00023328"/>
    </source>
</evidence>
<proteinExistence type="inferred from homology"/>
<dbReference type="GO" id="GO:0007059">
    <property type="term" value="P:chromosome segregation"/>
    <property type="evidence" value="ECO:0007669"/>
    <property type="project" value="InterPro"/>
</dbReference>
<dbReference type="EMBL" id="OX395129">
    <property type="protein sequence ID" value="CAI5773183.1"/>
    <property type="molecule type" value="Genomic_DNA"/>
</dbReference>
<comment type="subcellular location">
    <subcellularLocation>
        <location evidence="2">Chromosome</location>
        <location evidence="2">Centromere</location>
        <location evidence="2">Kinetochore</location>
    </subcellularLocation>
    <subcellularLocation>
        <location evidence="1">Cytoplasm</location>
        <location evidence="1">Cytoskeleton</location>
        <location evidence="1">Spindle</location>
    </subcellularLocation>
</comment>
<organism evidence="14 15">
    <name type="scientific">Podarcis lilfordi</name>
    <name type="common">Lilford's wall lizard</name>
    <dbReference type="NCBI Taxonomy" id="74358"/>
    <lineage>
        <taxon>Eukaryota</taxon>
        <taxon>Metazoa</taxon>
        <taxon>Chordata</taxon>
        <taxon>Craniata</taxon>
        <taxon>Vertebrata</taxon>
        <taxon>Euteleostomi</taxon>
        <taxon>Lepidosauria</taxon>
        <taxon>Squamata</taxon>
        <taxon>Bifurcata</taxon>
        <taxon>Unidentata</taxon>
        <taxon>Episquamata</taxon>
        <taxon>Laterata</taxon>
        <taxon>Lacertibaenia</taxon>
        <taxon>Lacertidae</taxon>
        <taxon>Podarcis</taxon>
    </lineage>
</organism>
<dbReference type="GO" id="GO:0051301">
    <property type="term" value="P:cell division"/>
    <property type="evidence" value="ECO:0007669"/>
    <property type="project" value="UniProtKB-KW"/>
</dbReference>